<protein>
    <submittedName>
        <fullName evidence="4">Inactive ubiquitin carboxyl-terminal hydrolase 54 (Inactive ubiquitin-specific peptidase 54)</fullName>
    </submittedName>
</protein>
<evidence type="ECO:0000256" key="1">
    <source>
        <dbReference type="ARBA" id="ARBA00022786"/>
    </source>
</evidence>
<sequence>ETIEAILGILHAANVEPLLIPRGIDQGSGKGGSGRLESAELVEEASDFGCHPLCLAHEVFGLEYVDFARCSFCGATGEPSAAASYVYNAYVTELERPSDPSTGSLLDMLRAPRRPFSEVLRQLCQTEEGKNCCECNSRKTMKTERWLTRRPKTFILSLVWPSSSPSRDLLWLILSMIQPTLRMEEIFQIASSNSCASSTTEASPASASAERSAERSTSLYSFHGMICYCGMHYVAVFWCPARRRWIFFDDTCVKEKADWSAVANLMMTGQYVPTLIFYESVSEEPALSESVEELTRQVEALESQQSCVAM</sequence>
<dbReference type="InterPro" id="IPR028881">
    <property type="entry name" value="PAN2_UCH_dom"/>
</dbReference>
<reference evidence="4 5" key="1">
    <citation type="submission" date="2024-02" db="EMBL/GenBank/DDBJ databases">
        <authorList>
            <person name="Chen Y."/>
            <person name="Shah S."/>
            <person name="Dougan E. K."/>
            <person name="Thang M."/>
            <person name="Chan C."/>
        </authorList>
    </citation>
    <scope>NUCLEOTIDE SEQUENCE [LARGE SCALE GENOMIC DNA]</scope>
</reference>
<comment type="caution">
    <text evidence="4">The sequence shown here is derived from an EMBL/GenBank/DDBJ whole genome shotgun (WGS) entry which is preliminary data.</text>
</comment>
<evidence type="ECO:0000256" key="2">
    <source>
        <dbReference type="ARBA" id="ARBA00022801"/>
    </source>
</evidence>
<proteinExistence type="predicted"/>
<accession>A0ABP0QYQ7</accession>
<organism evidence="4 5">
    <name type="scientific">Durusdinium trenchii</name>
    <dbReference type="NCBI Taxonomy" id="1381693"/>
    <lineage>
        <taxon>Eukaryota</taxon>
        <taxon>Sar</taxon>
        <taxon>Alveolata</taxon>
        <taxon>Dinophyceae</taxon>
        <taxon>Suessiales</taxon>
        <taxon>Symbiodiniaceae</taxon>
        <taxon>Durusdinium</taxon>
    </lineage>
</organism>
<dbReference type="PANTHER" id="PTHR22975:SF9">
    <property type="entry name" value="ECHINUS SPLICE FORM 3"/>
    <property type="match status" value="1"/>
</dbReference>
<dbReference type="PROSITE" id="PS50235">
    <property type="entry name" value="USP_3"/>
    <property type="match status" value="1"/>
</dbReference>
<evidence type="ECO:0000313" key="4">
    <source>
        <dbReference type="EMBL" id="CAK9092047.1"/>
    </source>
</evidence>
<name>A0ABP0QYQ7_9DINO</name>
<dbReference type="InterPro" id="IPR028889">
    <property type="entry name" value="USP"/>
</dbReference>
<feature type="non-terminal residue" evidence="4">
    <location>
        <position position="1"/>
    </location>
</feature>
<dbReference type="InterPro" id="IPR052398">
    <property type="entry name" value="Ubiquitin_hydrolase_53/54"/>
</dbReference>
<keyword evidence="2 4" id="KW-0378">Hydrolase</keyword>
<dbReference type="Proteomes" id="UP001642464">
    <property type="component" value="Unassembled WGS sequence"/>
</dbReference>
<dbReference type="Pfam" id="PF13423">
    <property type="entry name" value="UCH_1"/>
    <property type="match status" value="1"/>
</dbReference>
<evidence type="ECO:0000259" key="3">
    <source>
        <dbReference type="PROSITE" id="PS50235"/>
    </source>
</evidence>
<keyword evidence="5" id="KW-1185">Reference proteome</keyword>
<evidence type="ECO:0000313" key="5">
    <source>
        <dbReference type="Proteomes" id="UP001642464"/>
    </source>
</evidence>
<dbReference type="GO" id="GO:0016787">
    <property type="term" value="F:hydrolase activity"/>
    <property type="evidence" value="ECO:0007669"/>
    <property type="project" value="UniProtKB-KW"/>
</dbReference>
<dbReference type="EMBL" id="CAXAMM010040243">
    <property type="protein sequence ID" value="CAK9092047.1"/>
    <property type="molecule type" value="Genomic_DNA"/>
</dbReference>
<dbReference type="InterPro" id="IPR038765">
    <property type="entry name" value="Papain-like_cys_pep_sf"/>
</dbReference>
<dbReference type="SUPFAM" id="SSF54001">
    <property type="entry name" value="Cysteine proteinases"/>
    <property type="match status" value="1"/>
</dbReference>
<feature type="domain" description="USP" evidence="3">
    <location>
        <begin position="1"/>
        <end position="281"/>
    </location>
</feature>
<dbReference type="Gene3D" id="3.90.70.10">
    <property type="entry name" value="Cysteine proteinases"/>
    <property type="match status" value="1"/>
</dbReference>
<dbReference type="PANTHER" id="PTHR22975">
    <property type="entry name" value="UBIQUITIN SPECIFIC PROTEINASE"/>
    <property type="match status" value="1"/>
</dbReference>
<gene>
    <name evidence="4" type="ORF">SCF082_LOCUS43330</name>
</gene>
<keyword evidence="1" id="KW-0833">Ubl conjugation pathway</keyword>